<keyword evidence="2" id="KW-0689">Ribosomal protein</keyword>
<dbReference type="Gene3D" id="3.30.190.20">
    <property type="match status" value="1"/>
</dbReference>
<accession>A0A9N9HNJ5</accession>
<dbReference type="Proteomes" id="UP000789342">
    <property type="component" value="Unassembled WGS sequence"/>
</dbReference>
<dbReference type="OrthoDB" id="1747252at2759"/>
<sequence>VRSHVLQFVNSYAHKFAHNVELTSPQVRRYAARKRKKRAPYVPANALPFVGAVSVVKAMEVGWPNHTFELHIKLRSEKGAQTIRGSVNLPKSMSKTARFLVFARGPKVEEALAAGAHVVGGEEVVTDILEGTFKFGEIDRCISTIDMLPSVLKIAKILGPRQLMPTVKKGTVTDDIAGTIKEMAGKFEFRNDKSGIIHAGIGKLSWTVNELKENIRVLLNEINDIGKAHASKSSTK</sequence>
<comment type="similarity">
    <text evidence="1">Belongs to the universal ribosomal protein uL1 family.</text>
</comment>
<dbReference type="PANTHER" id="PTHR36427:SF3">
    <property type="entry name" value="LARGE RIBOSOMAL SUBUNIT PROTEIN UL1M"/>
    <property type="match status" value="1"/>
</dbReference>
<dbReference type="CDD" id="cd00403">
    <property type="entry name" value="Ribosomal_L1"/>
    <property type="match status" value="1"/>
</dbReference>
<dbReference type="AlphaFoldDB" id="A0A9N9HNJ5"/>
<feature type="non-terminal residue" evidence="4">
    <location>
        <position position="1"/>
    </location>
</feature>
<keyword evidence="5" id="KW-1185">Reference proteome</keyword>
<feature type="non-terminal residue" evidence="4">
    <location>
        <position position="236"/>
    </location>
</feature>
<dbReference type="GO" id="GO:0003735">
    <property type="term" value="F:structural constituent of ribosome"/>
    <property type="evidence" value="ECO:0007669"/>
    <property type="project" value="TreeGrafter"/>
</dbReference>
<organism evidence="4 5">
    <name type="scientific">Acaulospora morrowiae</name>
    <dbReference type="NCBI Taxonomy" id="94023"/>
    <lineage>
        <taxon>Eukaryota</taxon>
        <taxon>Fungi</taxon>
        <taxon>Fungi incertae sedis</taxon>
        <taxon>Mucoromycota</taxon>
        <taxon>Glomeromycotina</taxon>
        <taxon>Glomeromycetes</taxon>
        <taxon>Diversisporales</taxon>
        <taxon>Acaulosporaceae</taxon>
        <taxon>Acaulospora</taxon>
    </lineage>
</organism>
<dbReference type="Pfam" id="PF00687">
    <property type="entry name" value="Ribosomal_L1"/>
    <property type="match status" value="1"/>
</dbReference>
<keyword evidence="3" id="KW-0687">Ribonucleoprotein</keyword>
<evidence type="ECO:0000313" key="4">
    <source>
        <dbReference type="EMBL" id="CAG8698171.1"/>
    </source>
</evidence>
<evidence type="ECO:0000256" key="1">
    <source>
        <dbReference type="ARBA" id="ARBA00010531"/>
    </source>
</evidence>
<comment type="caution">
    <text evidence="4">The sequence shown here is derived from an EMBL/GenBank/DDBJ whole genome shotgun (WGS) entry which is preliminary data.</text>
</comment>
<dbReference type="Gene3D" id="3.40.50.790">
    <property type="match status" value="1"/>
</dbReference>
<name>A0A9N9HNJ5_9GLOM</name>
<protein>
    <submittedName>
        <fullName evidence="4">7954_t:CDS:1</fullName>
    </submittedName>
</protein>
<dbReference type="InterPro" id="IPR016095">
    <property type="entry name" value="Ribosomal_uL1_3-a/b-sand"/>
</dbReference>
<proteinExistence type="inferred from homology"/>
<dbReference type="InterPro" id="IPR028364">
    <property type="entry name" value="Ribosomal_uL1/biogenesis"/>
</dbReference>
<evidence type="ECO:0000256" key="3">
    <source>
        <dbReference type="ARBA" id="ARBA00023274"/>
    </source>
</evidence>
<dbReference type="GO" id="GO:0005762">
    <property type="term" value="C:mitochondrial large ribosomal subunit"/>
    <property type="evidence" value="ECO:0007669"/>
    <property type="project" value="TreeGrafter"/>
</dbReference>
<dbReference type="EMBL" id="CAJVPV010016440">
    <property type="protein sequence ID" value="CAG8698171.1"/>
    <property type="molecule type" value="Genomic_DNA"/>
</dbReference>
<reference evidence="4" key="1">
    <citation type="submission" date="2021-06" db="EMBL/GenBank/DDBJ databases">
        <authorList>
            <person name="Kallberg Y."/>
            <person name="Tangrot J."/>
            <person name="Rosling A."/>
        </authorList>
    </citation>
    <scope>NUCLEOTIDE SEQUENCE</scope>
    <source>
        <strain evidence="4">CL551</strain>
    </source>
</reference>
<dbReference type="SUPFAM" id="SSF56808">
    <property type="entry name" value="Ribosomal protein L1"/>
    <property type="match status" value="1"/>
</dbReference>
<gene>
    <name evidence="4" type="ORF">AMORRO_LOCUS11965</name>
</gene>
<dbReference type="FunFam" id="3.40.50.790:FF:000001">
    <property type="entry name" value="50S ribosomal protein L1"/>
    <property type="match status" value="1"/>
</dbReference>
<dbReference type="InterPro" id="IPR023674">
    <property type="entry name" value="Ribosomal_uL1-like"/>
</dbReference>
<evidence type="ECO:0000256" key="2">
    <source>
        <dbReference type="ARBA" id="ARBA00022980"/>
    </source>
</evidence>
<dbReference type="PANTHER" id="PTHR36427">
    <property type="entry name" value="54S RIBOSOMAL PROTEIN L1, MITOCHONDRIAL"/>
    <property type="match status" value="1"/>
</dbReference>
<evidence type="ECO:0000313" key="5">
    <source>
        <dbReference type="Proteomes" id="UP000789342"/>
    </source>
</evidence>